<comment type="caution">
    <text evidence="2">The sequence shown here is derived from an EMBL/GenBank/DDBJ whole genome shotgun (WGS) entry which is preliminary data.</text>
</comment>
<protein>
    <submittedName>
        <fullName evidence="2">Uncharacterized protein</fullName>
    </submittedName>
</protein>
<evidence type="ECO:0000256" key="1">
    <source>
        <dbReference type="SAM" id="SignalP"/>
    </source>
</evidence>
<reference evidence="2 3" key="1">
    <citation type="submission" date="2024-04" db="EMBL/GenBank/DDBJ databases">
        <title>Draft genome sequence of Pseudophaeobacter arcticus NBRC 116598.</title>
        <authorList>
            <person name="Miyakawa T."/>
            <person name="Kusuya Y."/>
            <person name="Miura T."/>
        </authorList>
    </citation>
    <scope>NUCLEOTIDE SEQUENCE [LARGE SCALE GENOMIC DNA]</scope>
    <source>
        <strain evidence="2 3">SU-CL00105</strain>
    </source>
</reference>
<accession>A0ABQ0AIC5</accession>
<name>A0ABQ0AIC5_9RHOB</name>
<keyword evidence="3" id="KW-1185">Reference proteome</keyword>
<organism evidence="2 3">
    <name type="scientific">Pseudophaeobacter arcticus</name>
    <dbReference type="NCBI Taxonomy" id="385492"/>
    <lineage>
        <taxon>Bacteria</taxon>
        <taxon>Pseudomonadati</taxon>
        <taxon>Pseudomonadota</taxon>
        <taxon>Alphaproteobacteria</taxon>
        <taxon>Rhodobacterales</taxon>
        <taxon>Paracoccaceae</taxon>
        <taxon>Pseudophaeobacter</taxon>
    </lineage>
</organism>
<dbReference type="Proteomes" id="UP001441944">
    <property type="component" value="Unassembled WGS sequence"/>
</dbReference>
<dbReference type="EMBL" id="BAABWU010000003">
    <property type="protein sequence ID" value="GAA6195626.1"/>
    <property type="molecule type" value="Genomic_DNA"/>
</dbReference>
<gene>
    <name evidence="2" type="ORF">NBRC116598_10700</name>
</gene>
<evidence type="ECO:0000313" key="2">
    <source>
        <dbReference type="EMBL" id="GAA6195626.1"/>
    </source>
</evidence>
<sequence>MRTFLLCVLTLAPALGHADCLPGETPALSCALSGGGHLSLCWSPQQARLTYDKKPGLPAEISVPLGDVTGLTATDWASSTLRGPGSSYEVYLSGQAGGMNQIQDGGGTSSFTCEFGTVNGSLAALNDAAIYAPSSKEN</sequence>
<dbReference type="RefSeq" id="WP_353397704.1">
    <property type="nucleotide sequence ID" value="NZ_BAABWU010000003.1"/>
</dbReference>
<evidence type="ECO:0000313" key="3">
    <source>
        <dbReference type="Proteomes" id="UP001441944"/>
    </source>
</evidence>
<keyword evidence="1" id="KW-0732">Signal</keyword>
<feature type="chain" id="PRO_5045205205" evidence="1">
    <location>
        <begin position="19"/>
        <end position="138"/>
    </location>
</feature>
<proteinExistence type="predicted"/>
<feature type="signal peptide" evidence="1">
    <location>
        <begin position="1"/>
        <end position="18"/>
    </location>
</feature>